<dbReference type="GO" id="GO:0003677">
    <property type="term" value="F:DNA binding"/>
    <property type="evidence" value="ECO:0007669"/>
    <property type="project" value="InterPro"/>
</dbReference>
<evidence type="ECO:0000313" key="3">
    <source>
        <dbReference type="Proteomes" id="UP000190989"/>
    </source>
</evidence>
<feature type="domain" description="Helix-turn-helix" evidence="1">
    <location>
        <begin position="15"/>
        <end position="65"/>
    </location>
</feature>
<dbReference type="Pfam" id="PF12728">
    <property type="entry name" value="HTH_17"/>
    <property type="match status" value="1"/>
</dbReference>
<dbReference type="STRING" id="428990.SAMN06295987_101409"/>
<sequence>MNQQPASLPIAASSVLTTKEAANYLKLGKPTLDRFRVTGEGPKFAKLGGAVRYRRADLDAWLESKLIGSTSEAA</sequence>
<dbReference type="InterPro" id="IPR009061">
    <property type="entry name" value="DNA-bd_dom_put_sf"/>
</dbReference>
<protein>
    <submittedName>
        <fullName evidence="2">Transcriptional regulator, AlpA family</fullName>
    </submittedName>
</protein>
<dbReference type="RefSeq" id="WP_079729318.1">
    <property type="nucleotide sequence ID" value="NZ_FVZE01000001.1"/>
</dbReference>
<proteinExistence type="predicted"/>
<keyword evidence="3" id="KW-1185">Reference proteome</keyword>
<reference evidence="3" key="1">
    <citation type="submission" date="2017-02" db="EMBL/GenBank/DDBJ databases">
        <authorList>
            <person name="Varghese N."/>
            <person name="Submissions S."/>
        </authorList>
    </citation>
    <scope>NUCLEOTIDE SEQUENCE [LARGE SCALE GENOMIC DNA]</scope>
    <source>
        <strain evidence="3">SM117</strain>
    </source>
</reference>
<dbReference type="NCBIfam" id="TIGR01764">
    <property type="entry name" value="excise"/>
    <property type="match status" value="1"/>
</dbReference>
<dbReference type="InterPro" id="IPR041657">
    <property type="entry name" value="HTH_17"/>
</dbReference>
<evidence type="ECO:0000259" key="1">
    <source>
        <dbReference type="Pfam" id="PF12728"/>
    </source>
</evidence>
<name>A0A1U6GU06_9SPHN</name>
<dbReference type="InterPro" id="IPR010093">
    <property type="entry name" value="SinI_DNA-bd"/>
</dbReference>
<evidence type="ECO:0000313" key="2">
    <source>
        <dbReference type="EMBL" id="SLJ86900.1"/>
    </source>
</evidence>
<gene>
    <name evidence="2" type="ORF">SAMN06295987_101409</name>
</gene>
<dbReference type="EMBL" id="FVZE01000001">
    <property type="protein sequence ID" value="SLJ86900.1"/>
    <property type="molecule type" value="Genomic_DNA"/>
</dbReference>
<accession>A0A1U6GU06</accession>
<dbReference type="AlphaFoldDB" id="A0A1U6GU06"/>
<organism evidence="2 3">
    <name type="scientific">Novosphingobium mathurense</name>
    <dbReference type="NCBI Taxonomy" id="428990"/>
    <lineage>
        <taxon>Bacteria</taxon>
        <taxon>Pseudomonadati</taxon>
        <taxon>Pseudomonadota</taxon>
        <taxon>Alphaproteobacteria</taxon>
        <taxon>Sphingomonadales</taxon>
        <taxon>Sphingomonadaceae</taxon>
        <taxon>Novosphingobium</taxon>
    </lineage>
</organism>
<dbReference type="Proteomes" id="UP000190989">
    <property type="component" value="Unassembled WGS sequence"/>
</dbReference>
<dbReference type="SUPFAM" id="SSF46955">
    <property type="entry name" value="Putative DNA-binding domain"/>
    <property type="match status" value="1"/>
</dbReference>